<sequence length="829" mass="92436">MASTRLTRQKMDPAWEYCQVIKSGTRVHMKCNFCGKILRGGGIGRLKEHLAGQKGNGSTCSSVSPEIRLSMQQYLEMMLGKRKKKKEVKNANEGSGDMNPLLSEVDTVGSPQQFGGFSGLEQNSSIVVPEGGLVQPVSSSRKKVDPAWEHCQILRDGVRVRLKCNYCGKVLGGGGIYRVKEHLAGQKGNGATCLKVLPDVRNFMQQCLSRNVGKSKKRKFARECTDVTSPPSVGDIFKDWCVLDSGAQARVGSNARPSYSTPIEQREGSTEPTLVSTLKRDPAWKHCRMFKNGDRVQLRCLYCGKMFRGGGIRRIKEHLAGLKGNGAPCERVQPDVCLLMQQSLYERVVKKSKKQNMAEDRIQINPLSLEADTMENECVLDNLVQAIADSSAAPVPNSLLRAPVERTQIQSGDRTHKTQKRNLTATANDNVISVSDSGLGTHRTTSHAHMAIARFLYDVGVNLDAVNSIYFQPMINAIVSDGSGLVAPSCLDLQGWILKNVLAEVRIEANHYMETWARNGCSILVDEWKNEAGQTFINFLVYCPEGTMLLRSVDASNMTDSTDALHELLKDVVGDVGVKNVVQVITNCKEHYSIAGKRLVDTFPSLYWTPCAADIISWILEDFSKFEWIDAVLEQAKTITRFIYNNSFVLNMMRKYTFACDLVVPGITYFAANFKTLKRMVDLKHNLEWMFSSEEWLNCPFSKGPEETLVPDTTAQDKLTKELNSYKNAVGDFGRKMAIRARDTLLPELEPPDPISFDNISILKDWVIGKEVCTEEYGASDRMMVDPPLANSMLLGPADNDYEYLGAGFDDFEIFYKREGDVENSEDFL</sequence>
<keyword evidence="7" id="KW-1185">Reference proteome</keyword>
<dbReference type="Pfam" id="PF04937">
    <property type="entry name" value="DUF659"/>
    <property type="match status" value="1"/>
</dbReference>
<dbReference type="InterPro" id="IPR007021">
    <property type="entry name" value="DUF659"/>
</dbReference>
<evidence type="ECO:0000256" key="3">
    <source>
        <dbReference type="ARBA" id="ARBA00022833"/>
    </source>
</evidence>
<keyword evidence="1" id="KW-0479">Metal-binding</keyword>
<comment type="caution">
    <text evidence="6">The sequence shown here is derived from an EMBL/GenBank/DDBJ whole genome shotgun (WGS) entry which is preliminary data.</text>
</comment>
<dbReference type="EMBL" id="JBAMMX010000013">
    <property type="protein sequence ID" value="KAK6929364.1"/>
    <property type="molecule type" value="Genomic_DNA"/>
</dbReference>
<dbReference type="PANTHER" id="PTHR32166">
    <property type="entry name" value="OSJNBA0013A04.12 PROTEIN"/>
    <property type="match status" value="1"/>
</dbReference>
<keyword evidence="2 4" id="KW-0863">Zinc-finger</keyword>
<feature type="domain" description="BED-type" evidence="5">
    <location>
        <begin position="9"/>
        <end position="67"/>
    </location>
</feature>
<reference evidence="6 7" key="1">
    <citation type="submission" date="2023-12" db="EMBL/GenBank/DDBJ databases">
        <title>A high-quality genome assembly for Dillenia turbinata (Dilleniales).</title>
        <authorList>
            <person name="Chanderbali A."/>
        </authorList>
    </citation>
    <scope>NUCLEOTIDE SEQUENCE [LARGE SCALE GENOMIC DNA]</scope>
    <source>
        <strain evidence="6">LSX21</strain>
        <tissue evidence="6">Leaf</tissue>
    </source>
</reference>
<keyword evidence="3" id="KW-0862">Zinc</keyword>
<protein>
    <recommendedName>
        <fullName evidence="5">BED-type domain-containing protein</fullName>
    </recommendedName>
</protein>
<dbReference type="PROSITE" id="PS50808">
    <property type="entry name" value="ZF_BED"/>
    <property type="match status" value="3"/>
</dbReference>
<dbReference type="SUPFAM" id="SSF53098">
    <property type="entry name" value="Ribonuclease H-like"/>
    <property type="match status" value="1"/>
</dbReference>
<evidence type="ECO:0000313" key="6">
    <source>
        <dbReference type="EMBL" id="KAK6929364.1"/>
    </source>
</evidence>
<proteinExistence type="predicted"/>
<evidence type="ECO:0000259" key="5">
    <source>
        <dbReference type="PROSITE" id="PS50808"/>
    </source>
</evidence>
<gene>
    <name evidence="6" type="ORF">RJ641_005569</name>
</gene>
<evidence type="ECO:0000256" key="1">
    <source>
        <dbReference type="ARBA" id="ARBA00022723"/>
    </source>
</evidence>
<dbReference type="InterPro" id="IPR012337">
    <property type="entry name" value="RNaseH-like_sf"/>
</dbReference>
<name>A0AAN8V9L0_9MAGN</name>
<evidence type="ECO:0000256" key="4">
    <source>
        <dbReference type="PROSITE-ProRule" id="PRU00027"/>
    </source>
</evidence>
<accession>A0AAN8V9L0</accession>
<dbReference type="AlphaFoldDB" id="A0AAN8V9L0"/>
<evidence type="ECO:0000313" key="7">
    <source>
        <dbReference type="Proteomes" id="UP001370490"/>
    </source>
</evidence>
<dbReference type="InterPro" id="IPR003656">
    <property type="entry name" value="Znf_BED"/>
</dbReference>
<organism evidence="6 7">
    <name type="scientific">Dillenia turbinata</name>
    <dbReference type="NCBI Taxonomy" id="194707"/>
    <lineage>
        <taxon>Eukaryota</taxon>
        <taxon>Viridiplantae</taxon>
        <taxon>Streptophyta</taxon>
        <taxon>Embryophyta</taxon>
        <taxon>Tracheophyta</taxon>
        <taxon>Spermatophyta</taxon>
        <taxon>Magnoliopsida</taxon>
        <taxon>eudicotyledons</taxon>
        <taxon>Gunneridae</taxon>
        <taxon>Pentapetalae</taxon>
        <taxon>Dilleniales</taxon>
        <taxon>Dilleniaceae</taxon>
        <taxon>Dillenia</taxon>
    </lineage>
</organism>
<dbReference type="PANTHER" id="PTHR32166:SF88">
    <property type="entry name" value="HAT TRANSPOSON SUPERFAMILY"/>
    <property type="match status" value="1"/>
</dbReference>
<feature type="domain" description="BED-type" evidence="5">
    <location>
        <begin position="278"/>
        <end position="336"/>
    </location>
</feature>
<dbReference type="GO" id="GO:0003677">
    <property type="term" value="F:DNA binding"/>
    <property type="evidence" value="ECO:0007669"/>
    <property type="project" value="InterPro"/>
</dbReference>
<dbReference type="Proteomes" id="UP001370490">
    <property type="component" value="Unassembled WGS sequence"/>
</dbReference>
<dbReference type="GO" id="GO:0008270">
    <property type="term" value="F:zinc ion binding"/>
    <property type="evidence" value="ECO:0007669"/>
    <property type="project" value="UniProtKB-KW"/>
</dbReference>
<feature type="domain" description="BED-type" evidence="5">
    <location>
        <begin position="142"/>
        <end position="200"/>
    </location>
</feature>
<evidence type="ECO:0000256" key="2">
    <source>
        <dbReference type="ARBA" id="ARBA00022771"/>
    </source>
</evidence>